<feature type="transmembrane region" description="Helical" evidence="2">
    <location>
        <begin position="37"/>
        <end position="56"/>
    </location>
</feature>
<protein>
    <recommendedName>
        <fullName evidence="5">Kazal-like domain-containing protein</fullName>
    </recommendedName>
</protein>
<dbReference type="AlphaFoldDB" id="A0A6I8W484"/>
<keyword evidence="2" id="KW-1133">Transmembrane helix</keyword>
<dbReference type="Gene3D" id="3.30.60.30">
    <property type="match status" value="1"/>
</dbReference>
<keyword evidence="2" id="KW-0472">Membrane</keyword>
<evidence type="ECO:0000256" key="1">
    <source>
        <dbReference type="SAM" id="MobiDB-lite"/>
    </source>
</evidence>
<keyword evidence="2" id="KW-0812">Transmembrane</keyword>
<dbReference type="InParanoid" id="A0A6I8W484"/>
<reference evidence="4" key="1">
    <citation type="submission" date="2025-08" db="UniProtKB">
        <authorList>
            <consortium name="RefSeq"/>
        </authorList>
    </citation>
    <scope>IDENTIFICATION</scope>
    <source>
        <strain evidence="4">MV-25-SWS-2005</strain>
        <tissue evidence="4">Whole body</tissue>
    </source>
</reference>
<evidence type="ECO:0000256" key="2">
    <source>
        <dbReference type="SAM" id="Phobius"/>
    </source>
</evidence>
<accession>A0A6I8W484</accession>
<dbReference type="Proteomes" id="UP000001819">
    <property type="component" value="Chromosome X"/>
</dbReference>
<sequence>MTGDGRIHSFTVAAHTQQGEREQQQRQPTNQSSKMNILSLVFLLFIAGCALAKNISIDQHGQRVYRDQVEDDKCHYHCTERDPSVCATNGQCLLKFESRCSMAAYNCRNPQKPFSIVEDHRCTKDWEPRCLESDLREFGL</sequence>
<dbReference type="KEGG" id="dpo:6900626"/>
<evidence type="ECO:0000313" key="3">
    <source>
        <dbReference type="Proteomes" id="UP000001819"/>
    </source>
</evidence>
<keyword evidence="3" id="KW-1185">Reference proteome</keyword>
<feature type="region of interest" description="Disordered" evidence="1">
    <location>
        <begin position="1"/>
        <end position="31"/>
    </location>
</feature>
<name>A0A6I8W484_DROPS</name>
<gene>
    <name evidence="4" type="primary">LOC6900626</name>
</gene>
<proteinExistence type="predicted"/>
<evidence type="ECO:0000313" key="4">
    <source>
        <dbReference type="RefSeq" id="XP_033237504.1"/>
    </source>
</evidence>
<evidence type="ECO:0008006" key="5">
    <source>
        <dbReference type="Google" id="ProtNLM"/>
    </source>
</evidence>
<dbReference type="RefSeq" id="XP_033237504.1">
    <property type="nucleotide sequence ID" value="XM_033381613.1"/>
</dbReference>
<organism evidence="3 4">
    <name type="scientific">Drosophila pseudoobscura pseudoobscura</name>
    <name type="common">Fruit fly</name>
    <dbReference type="NCBI Taxonomy" id="46245"/>
    <lineage>
        <taxon>Eukaryota</taxon>
        <taxon>Metazoa</taxon>
        <taxon>Ecdysozoa</taxon>
        <taxon>Arthropoda</taxon>
        <taxon>Hexapoda</taxon>
        <taxon>Insecta</taxon>
        <taxon>Pterygota</taxon>
        <taxon>Neoptera</taxon>
        <taxon>Endopterygota</taxon>
        <taxon>Diptera</taxon>
        <taxon>Brachycera</taxon>
        <taxon>Muscomorpha</taxon>
        <taxon>Ephydroidea</taxon>
        <taxon>Drosophilidae</taxon>
        <taxon>Drosophila</taxon>
        <taxon>Sophophora</taxon>
    </lineage>
</organism>